<feature type="region of interest" description="Disordered" evidence="1">
    <location>
        <begin position="96"/>
        <end position="115"/>
    </location>
</feature>
<dbReference type="Proteomes" id="UP000294847">
    <property type="component" value="Chromosome 6"/>
</dbReference>
<feature type="region of interest" description="Disordered" evidence="1">
    <location>
        <begin position="29"/>
        <end position="64"/>
    </location>
</feature>
<evidence type="ECO:0000313" key="3">
    <source>
        <dbReference type="EMBL" id="QBZ64983.1"/>
    </source>
</evidence>
<dbReference type="AlphaFoldDB" id="A0A4P7NRF1"/>
<dbReference type="EMBL" id="CP034209">
    <property type="protein sequence ID" value="QBZ64983.1"/>
    <property type="molecule type" value="Genomic_DNA"/>
</dbReference>
<sequence length="115" mass="12561">MRTSTFFGILTFFAVGITAVPIGCDSSAVQRRGDNSGTKSHVPQNGPGGAPEDNPNRSFKLPKKGGREAELTILPFISHCNGCGKRFRYVGTMRNHQDRRPTCKGKGYYVKQPST</sequence>
<evidence type="ECO:0000256" key="1">
    <source>
        <dbReference type="SAM" id="MobiDB-lite"/>
    </source>
</evidence>
<feature type="signal peptide" evidence="2">
    <location>
        <begin position="1"/>
        <end position="19"/>
    </location>
</feature>
<feature type="chain" id="PRO_5020568156" description="C2H2-type domain-containing protein" evidence="2">
    <location>
        <begin position="20"/>
        <end position="115"/>
    </location>
</feature>
<accession>A0A4P7NRF1</accession>
<organism evidence="3 4">
    <name type="scientific">Pyricularia oryzae</name>
    <name type="common">Rice blast fungus</name>
    <name type="synonym">Magnaporthe oryzae</name>
    <dbReference type="NCBI Taxonomy" id="318829"/>
    <lineage>
        <taxon>Eukaryota</taxon>
        <taxon>Fungi</taxon>
        <taxon>Dikarya</taxon>
        <taxon>Ascomycota</taxon>
        <taxon>Pezizomycotina</taxon>
        <taxon>Sordariomycetes</taxon>
        <taxon>Sordariomycetidae</taxon>
        <taxon>Magnaporthales</taxon>
        <taxon>Pyriculariaceae</taxon>
        <taxon>Pyricularia</taxon>
    </lineage>
</organism>
<evidence type="ECO:0008006" key="5">
    <source>
        <dbReference type="Google" id="ProtNLM"/>
    </source>
</evidence>
<protein>
    <recommendedName>
        <fullName evidence="5">C2H2-type domain-containing protein</fullName>
    </recommendedName>
</protein>
<evidence type="ECO:0000313" key="4">
    <source>
        <dbReference type="Proteomes" id="UP000294847"/>
    </source>
</evidence>
<gene>
    <name evidence="3" type="ORF">PoMZ_06685</name>
</gene>
<evidence type="ECO:0000256" key="2">
    <source>
        <dbReference type="SAM" id="SignalP"/>
    </source>
</evidence>
<name>A0A4P7NRF1_PYROR</name>
<keyword evidence="2" id="KW-0732">Signal</keyword>
<proteinExistence type="predicted"/>
<reference evidence="3 4" key="1">
    <citation type="journal article" date="2019" name="Mol. Biol. Evol.">
        <title>Blast fungal genomes show frequent chromosomal changes, gene gains and losses, and effector gene turnover.</title>
        <authorList>
            <person name="Gomez Luciano L.B."/>
            <person name="Jason Tsai I."/>
            <person name="Chuma I."/>
            <person name="Tosa Y."/>
            <person name="Chen Y.H."/>
            <person name="Li J.Y."/>
            <person name="Li M.Y."/>
            <person name="Jade Lu M.Y."/>
            <person name="Nakayashiki H."/>
            <person name="Li W.H."/>
        </authorList>
    </citation>
    <scope>NUCLEOTIDE SEQUENCE [LARGE SCALE GENOMIC DNA]</scope>
    <source>
        <strain evidence="3">MZ5-1-6</strain>
    </source>
</reference>